<feature type="compositionally biased region" description="Polar residues" evidence="1">
    <location>
        <begin position="511"/>
        <end position="531"/>
    </location>
</feature>
<feature type="region of interest" description="Disordered" evidence="1">
    <location>
        <begin position="432"/>
        <end position="451"/>
    </location>
</feature>
<evidence type="ECO:0000313" key="4">
    <source>
        <dbReference type="Proteomes" id="UP000785200"/>
    </source>
</evidence>
<comment type="caution">
    <text evidence="3">The sequence shown here is derived from an EMBL/GenBank/DDBJ whole genome shotgun (WGS) entry which is preliminary data.</text>
</comment>
<evidence type="ECO:0000256" key="2">
    <source>
        <dbReference type="SAM" id="Phobius"/>
    </source>
</evidence>
<feature type="region of interest" description="Disordered" evidence="1">
    <location>
        <begin position="468"/>
        <end position="531"/>
    </location>
</feature>
<accession>A0A9P6VGG0</accession>
<evidence type="ECO:0000313" key="3">
    <source>
        <dbReference type="EMBL" id="KAG0647349.1"/>
    </source>
</evidence>
<keyword evidence="4" id="KW-1185">Reference proteome</keyword>
<feature type="transmembrane region" description="Helical" evidence="2">
    <location>
        <begin position="87"/>
        <end position="107"/>
    </location>
</feature>
<name>A0A9P6VGG0_9HELO</name>
<proteinExistence type="predicted"/>
<sequence>MALIDTRDVLAFPAGDNSSDTLIKSVHYNLTTLKHWNYTYYSNDTFSNGSRCYLLFERYTPYLLQNGTFRNSTSCYSPISPMGTRSIVGIVYACIFAFSIVLTLINLRKHGRLFLPTEKRFKAVGRRWQWYWMLAVATFAIISSITDVDVDRYYLPELPIVLANFFWFLMLPATMAAVWESVRHWGSWQERQMVDPNPFLLRQDDRRGKVEFYIPLVFYFFFWLNFFMVIPRSWSPIEKQRSPSQAALIAKPSATDIRFKLAAFFLLCSWLTVVYSLRHSIKYYKPQNRGLFNRFFGFIRYTPSKFMLTLPLSLGMVAYAIGCSFDFSISPLNLEVDLGTMYGWGWGSVTLILAVHEIGGFFDPNEDRELIRQRRIRGAEIDQEMGITKKPHWWSRLHGDNRELGVHERIARNVSEVGGGQATTRGIESNIEMGNMPASRTLSESHGERPGRGELDAVRLAANLLFPANNGIPSSERRDGFRDNPNRGRSPGDATAGASSQPNHRSNSSSTQASGATLGAQPQQIRSMLDV</sequence>
<keyword evidence="2" id="KW-0472">Membrane</keyword>
<dbReference type="OrthoDB" id="5308502at2759"/>
<protein>
    <submittedName>
        <fullName evidence="3">Uncharacterized protein</fullName>
    </submittedName>
</protein>
<keyword evidence="2" id="KW-0812">Transmembrane</keyword>
<reference evidence="3" key="1">
    <citation type="submission" date="2019-07" db="EMBL/GenBank/DDBJ databases">
        <title>Hyphodiscus hymeniophilus genome sequencing and assembly.</title>
        <authorList>
            <person name="Kramer G."/>
            <person name="Nodwell J."/>
        </authorList>
    </citation>
    <scope>NUCLEOTIDE SEQUENCE</scope>
    <source>
        <strain evidence="3">ATCC 34498</strain>
    </source>
</reference>
<feature type="transmembrane region" description="Helical" evidence="2">
    <location>
        <begin position="257"/>
        <end position="277"/>
    </location>
</feature>
<feature type="transmembrane region" description="Helical" evidence="2">
    <location>
        <begin position="212"/>
        <end position="230"/>
    </location>
</feature>
<gene>
    <name evidence="3" type="ORF">D0Z07_7299</name>
</gene>
<feature type="transmembrane region" description="Helical" evidence="2">
    <location>
        <begin position="298"/>
        <end position="321"/>
    </location>
</feature>
<dbReference type="Proteomes" id="UP000785200">
    <property type="component" value="Unassembled WGS sequence"/>
</dbReference>
<dbReference type="AlphaFoldDB" id="A0A9P6VGG0"/>
<organism evidence="3 4">
    <name type="scientific">Hyphodiscus hymeniophilus</name>
    <dbReference type="NCBI Taxonomy" id="353542"/>
    <lineage>
        <taxon>Eukaryota</taxon>
        <taxon>Fungi</taxon>
        <taxon>Dikarya</taxon>
        <taxon>Ascomycota</taxon>
        <taxon>Pezizomycotina</taxon>
        <taxon>Leotiomycetes</taxon>
        <taxon>Helotiales</taxon>
        <taxon>Hyphodiscaceae</taxon>
        <taxon>Hyphodiscus</taxon>
    </lineage>
</organism>
<feature type="compositionally biased region" description="Basic and acidic residues" evidence="1">
    <location>
        <begin position="475"/>
        <end position="486"/>
    </location>
</feature>
<dbReference type="InterPro" id="IPR018830">
    <property type="entry name" value="DUF2434"/>
</dbReference>
<dbReference type="Pfam" id="PF10361">
    <property type="entry name" value="DUF2434"/>
    <property type="match status" value="1"/>
</dbReference>
<feature type="compositionally biased region" description="Low complexity" evidence="1">
    <location>
        <begin position="499"/>
        <end position="510"/>
    </location>
</feature>
<feature type="transmembrane region" description="Helical" evidence="2">
    <location>
        <begin position="158"/>
        <end position="179"/>
    </location>
</feature>
<dbReference type="EMBL" id="VNKQ01000013">
    <property type="protein sequence ID" value="KAG0647349.1"/>
    <property type="molecule type" value="Genomic_DNA"/>
</dbReference>
<keyword evidence="2" id="KW-1133">Transmembrane helix</keyword>
<feature type="transmembrane region" description="Helical" evidence="2">
    <location>
        <begin position="341"/>
        <end position="362"/>
    </location>
</feature>
<evidence type="ECO:0000256" key="1">
    <source>
        <dbReference type="SAM" id="MobiDB-lite"/>
    </source>
</evidence>
<feature type="transmembrane region" description="Helical" evidence="2">
    <location>
        <begin position="128"/>
        <end position="146"/>
    </location>
</feature>